<name>A0ABR2BV09_9ROSI</name>
<feature type="compositionally biased region" description="Polar residues" evidence="1">
    <location>
        <begin position="107"/>
        <end position="116"/>
    </location>
</feature>
<organism evidence="2 3">
    <name type="scientific">Hibiscus sabdariffa</name>
    <name type="common">roselle</name>
    <dbReference type="NCBI Taxonomy" id="183260"/>
    <lineage>
        <taxon>Eukaryota</taxon>
        <taxon>Viridiplantae</taxon>
        <taxon>Streptophyta</taxon>
        <taxon>Embryophyta</taxon>
        <taxon>Tracheophyta</taxon>
        <taxon>Spermatophyta</taxon>
        <taxon>Magnoliopsida</taxon>
        <taxon>eudicotyledons</taxon>
        <taxon>Gunneridae</taxon>
        <taxon>Pentapetalae</taxon>
        <taxon>rosids</taxon>
        <taxon>malvids</taxon>
        <taxon>Malvales</taxon>
        <taxon>Malvaceae</taxon>
        <taxon>Malvoideae</taxon>
        <taxon>Hibiscus</taxon>
    </lineage>
</organism>
<accession>A0ABR2BV09</accession>
<evidence type="ECO:0000313" key="3">
    <source>
        <dbReference type="Proteomes" id="UP001472677"/>
    </source>
</evidence>
<reference evidence="2 3" key="1">
    <citation type="journal article" date="2024" name="G3 (Bethesda)">
        <title>Genome assembly of Hibiscus sabdariffa L. provides insights into metabolisms of medicinal natural products.</title>
        <authorList>
            <person name="Kim T."/>
        </authorList>
    </citation>
    <scope>NUCLEOTIDE SEQUENCE [LARGE SCALE GENOMIC DNA]</scope>
    <source>
        <strain evidence="2">TK-2024</strain>
        <tissue evidence="2">Old leaves</tissue>
    </source>
</reference>
<comment type="caution">
    <text evidence="2">The sequence shown here is derived from an EMBL/GenBank/DDBJ whole genome shotgun (WGS) entry which is preliminary data.</text>
</comment>
<dbReference type="EMBL" id="JBBPBM010000080">
    <property type="protein sequence ID" value="KAK8510913.1"/>
    <property type="molecule type" value="Genomic_DNA"/>
</dbReference>
<protein>
    <submittedName>
        <fullName evidence="2">Uncharacterized protein</fullName>
    </submittedName>
</protein>
<feature type="compositionally biased region" description="Low complexity" evidence="1">
    <location>
        <begin position="233"/>
        <end position="242"/>
    </location>
</feature>
<evidence type="ECO:0000313" key="2">
    <source>
        <dbReference type="EMBL" id="KAK8510913.1"/>
    </source>
</evidence>
<sequence length="242" mass="26726">MDLELARLNELMRESTVAMNNLLHADMSWQYSPQQKLSNSKDDELARLEALVREATHNMDSPRQQSTHWDTEVLMQETNKGLTRGFNQSSIFSDELLLTSENVTASPEATQQNDQAGPQDVDPLNTVPVTEEQEPRPQPQVPTESQPRESSEPIESEQGPEAPQEPSVEVPSQSEMPEQIFLRKGGRCKKARAGRVGMSPPAKATKGPSNTPDAHESNSEANPVPLRKRTRRTAASSAPPPS</sequence>
<evidence type="ECO:0000256" key="1">
    <source>
        <dbReference type="SAM" id="MobiDB-lite"/>
    </source>
</evidence>
<keyword evidence="3" id="KW-1185">Reference proteome</keyword>
<proteinExistence type="predicted"/>
<dbReference type="Proteomes" id="UP001472677">
    <property type="component" value="Unassembled WGS sequence"/>
</dbReference>
<gene>
    <name evidence="2" type="ORF">V6N12_036826</name>
</gene>
<feature type="compositionally biased region" description="Basic residues" evidence="1">
    <location>
        <begin position="184"/>
        <end position="193"/>
    </location>
</feature>
<feature type="region of interest" description="Disordered" evidence="1">
    <location>
        <begin position="107"/>
        <end position="242"/>
    </location>
</feature>